<keyword evidence="4 5" id="KW-0720">Serine protease</keyword>
<organism evidence="8 9">
    <name type="scientific">Geobacter argillaceus</name>
    <dbReference type="NCBI Taxonomy" id="345631"/>
    <lineage>
        <taxon>Bacteria</taxon>
        <taxon>Pseudomonadati</taxon>
        <taxon>Thermodesulfobacteriota</taxon>
        <taxon>Desulfuromonadia</taxon>
        <taxon>Geobacterales</taxon>
        <taxon>Geobacteraceae</taxon>
        <taxon>Geobacter</taxon>
    </lineage>
</organism>
<dbReference type="OrthoDB" id="9812068at2"/>
<gene>
    <name evidence="8" type="ORF">JN12_01946</name>
</gene>
<dbReference type="FunFam" id="3.90.226.10:FF:000029">
    <property type="entry name" value="Peptidase, S41 family"/>
    <property type="match status" value="1"/>
</dbReference>
<dbReference type="Gene3D" id="3.30.750.44">
    <property type="match status" value="1"/>
</dbReference>
<dbReference type="CDD" id="cd06782">
    <property type="entry name" value="cpPDZ_CPP-like"/>
    <property type="match status" value="1"/>
</dbReference>
<comment type="caution">
    <text evidence="8">The sequence shown here is derived from an EMBL/GenBank/DDBJ whole genome shotgun (WGS) entry which is preliminary data.</text>
</comment>
<evidence type="ECO:0000256" key="6">
    <source>
        <dbReference type="SAM" id="MobiDB-lite"/>
    </source>
</evidence>
<evidence type="ECO:0000256" key="2">
    <source>
        <dbReference type="ARBA" id="ARBA00022670"/>
    </source>
</evidence>
<dbReference type="GO" id="GO:0030288">
    <property type="term" value="C:outer membrane-bounded periplasmic space"/>
    <property type="evidence" value="ECO:0007669"/>
    <property type="project" value="TreeGrafter"/>
</dbReference>
<proteinExistence type="inferred from homology"/>
<evidence type="ECO:0000256" key="3">
    <source>
        <dbReference type="ARBA" id="ARBA00022801"/>
    </source>
</evidence>
<keyword evidence="3 5" id="KW-0378">Hydrolase</keyword>
<dbReference type="AlphaFoldDB" id="A0A562VMY0"/>
<evidence type="ECO:0000256" key="5">
    <source>
        <dbReference type="RuleBase" id="RU004404"/>
    </source>
</evidence>
<dbReference type="Pfam" id="PF17820">
    <property type="entry name" value="PDZ_6"/>
    <property type="match status" value="1"/>
</dbReference>
<dbReference type="SMART" id="SM00245">
    <property type="entry name" value="TSPc"/>
    <property type="match status" value="1"/>
</dbReference>
<dbReference type="GO" id="GO:0007165">
    <property type="term" value="P:signal transduction"/>
    <property type="evidence" value="ECO:0007669"/>
    <property type="project" value="TreeGrafter"/>
</dbReference>
<sequence length="449" mass="48525">MSRTTKWLIICASVAVLSAALIGLTLRRHGQRPAVREQSQLKLLKDVIGIVKKSYVEEVDTKKLLTGAVEGMLATLDPHSAFMTPEPYREMQISMSGSFGGLGIEINIRDEKLTVISPIEDTPAFRAGIKANDYIWKIGDKLTKGMTITQAVNLMRGPKGTRVTLTILREGQKTPLAFHLVRDTINTKSLKARTLEPGYGYIRITQFQERTGQDFQKTLQLLRRENNGTLKGLILDLRNNPGGLVDTATQVVDPFIGEGTSDGTIVSMRGRTPDAQRNYYAHFGPKEPHYPIVVLINGASASASEIIAGALQDQKRAIIMGTQSYGKGSVQSVITLRDGYGLKLTTARYYTPSGRSIQAKGIRPDIIVAQSDVANKTNGSAPSPHTATFGNRSSMPAAVKPSHRTSPPVAAEGDLANDFQLSRALETLKGLNIFAGLASKPATVTGGGK</sequence>
<dbReference type="Pfam" id="PF03572">
    <property type="entry name" value="Peptidase_S41"/>
    <property type="match status" value="1"/>
</dbReference>
<dbReference type="InterPro" id="IPR001478">
    <property type="entry name" value="PDZ"/>
</dbReference>
<dbReference type="InterPro" id="IPR036034">
    <property type="entry name" value="PDZ_sf"/>
</dbReference>
<dbReference type="InterPro" id="IPR005151">
    <property type="entry name" value="Tail-specific_protease"/>
</dbReference>
<reference evidence="8 9" key="1">
    <citation type="submission" date="2019-07" db="EMBL/GenBank/DDBJ databases">
        <title>Genomic Encyclopedia of Archaeal and Bacterial Type Strains, Phase II (KMG-II): from individual species to whole genera.</title>
        <authorList>
            <person name="Goeker M."/>
        </authorList>
    </citation>
    <scope>NUCLEOTIDE SEQUENCE [LARGE SCALE GENOMIC DNA]</scope>
    <source>
        <strain evidence="8 9">ATCC BAA-1139</strain>
    </source>
</reference>
<dbReference type="GO" id="GO:0004175">
    <property type="term" value="F:endopeptidase activity"/>
    <property type="evidence" value="ECO:0007669"/>
    <property type="project" value="TreeGrafter"/>
</dbReference>
<evidence type="ECO:0000256" key="4">
    <source>
        <dbReference type="ARBA" id="ARBA00022825"/>
    </source>
</evidence>
<feature type="region of interest" description="Disordered" evidence="6">
    <location>
        <begin position="376"/>
        <end position="411"/>
    </location>
</feature>
<evidence type="ECO:0000313" key="8">
    <source>
        <dbReference type="EMBL" id="TWJ19255.1"/>
    </source>
</evidence>
<dbReference type="PANTHER" id="PTHR32060:SF30">
    <property type="entry name" value="CARBOXY-TERMINAL PROCESSING PROTEASE CTPA"/>
    <property type="match status" value="1"/>
</dbReference>
<dbReference type="NCBIfam" id="TIGR00225">
    <property type="entry name" value="prc"/>
    <property type="match status" value="1"/>
</dbReference>
<dbReference type="InterPro" id="IPR055210">
    <property type="entry name" value="CtpA/B_N"/>
</dbReference>
<dbReference type="GO" id="GO:0006508">
    <property type="term" value="P:proteolysis"/>
    <property type="evidence" value="ECO:0007669"/>
    <property type="project" value="UniProtKB-KW"/>
</dbReference>
<dbReference type="SMART" id="SM00228">
    <property type="entry name" value="PDZ"/>
    <property type="match status" value="1"/>
</dbReference>
<comment type="similarity">
    <text evidence="1 5">Belongs to the peptidase S41A family.</text>
</comment>
<feature type="domain" description="PDZ" evidence="7">
    <location>
        <begin position="90"/>
        <end position="156"/>
    </location>
</feature>
<dbReference type="RefSeq" id="WP_145021867.1">
    <property type="nucleotide sequence ID" value="NZ_VLLN01000010.1"/>
</dbReference>
<dbReference type="Pfam" id="PF22694">
    <property type="entry name" value="CtpB_N-like"/>
    <property type="match status" value="1"/>
</dbReference>
<dbReference type="PANTHER" id="PTHR32060">
    <property type="entry name" value="TAIL-SPECIFIC PROTEASE"/>
    <property type="match status" value="1"/>
</dbReference>
<protein>
    <submittedName>
        <fullName evidence="8">Carboxyl-terminal processing protease</fullName>
    </submittedName>
</protein>
<dbReference type="InterPro" id="IPR041489">
    <property type="entry name" value="PDZ_6"/>
</dbReference>
<evidence type="ECO:0000256" key="1">
    <source>
        <dbReference type="ARBA" id="ARBA00009179"/>
    </source>
</evidence>
<dbReference type="Proteomes" id="UP000319449">
    <property type="component" value="Unassembled WGS sequence"/>
</dbReference>
<keyword evidence="9" id="KW-1185">Reference proteome</keyword>
<dbReference type="Gene3D" id="3.90.226.10">
    <property type="entry name" value="2-enoyl-CoA Hydratase, Chain A, domain 1"/>
    <property type="match status" value="1"/>
</dbReference>
<name>A0A562VMY0_9BACT</name>
<evidence type="ECO:0000259" key="7">
    <source>
        <dbReference type="PROSITE" id="PS50106"/>
    </source>
</evidence>
<accession>A0A562VMY0</accession>
<keyword evidence="2 5" id="KW-0645">Protease</keyword>
<feature type="compositionally biased region" description="Polar residues" evidence="6">
    <location>
        <begin position="376"/>
        <end position="394"/>
    </location>
</feature>
<dbReference type="GO" id="GO:0008236">
    <property type="term" value="F:serine-type peptidase activity"/>
    <property type="evidence" value="ECO:0007669"/>
    <property type="project" value="UniProtKB-KW"/>
</dbReference>
<dbReference type="Gene3D" id="2.30.42.10">
    <property type="match status" value="1"/>
</dbReference>
<dbReference type="InterPro" id="IPR004447">
    <property type="entry name" value="Peptidase_S41A"/>
</dbReference>
<dbReference type="PROSITE" id="PS50106">
    <property type="entry name" value="PDZ"/>
    <property type="match status" value="1"/>
</dbReference>
<dbReference type="FunFam" id="2.30.42.10:FF:000063">
    <property type="entry name" value="Peptidase, S41 family"/>
    <property type="match status" value="1"/>
</dbReference>
<evidence type="ECO:0000313" key="9">
    <source>
        <dbReference type="Proteomes" id="UP000319449"/>
    </source>
</evidence>
<dbReference type="SUPFAM" id="SSF50156">
    <property type="entry name" value="PDZ domain-like"/>
    <property type="match status" value="1"/>
</dbReference>
<dbReference type="EMBL" id="VLLN01000010">
    <property type="protein sequence ID" value="TWJ19255.1"/>
    <property type="molecule type" value="Genomic_DNA"/>
</dbReference>
<dbReference type="InterPro" id="IPR029045">
    <property type="entry name" value="ClpP/crotonase-like_dom_sf"/>
</dbReference>
<dbReference type="SUPFAM" id="SSF52096">
    <property type="entry name" value="ClpP/crotonase"/>
    <property type="match status" value="1"/>
</dbReference>
<dbReference type="CDD" id="cd07560">
    <property type="entry name" value="Peptidase_S41_CPP"/>
    <property type="match status" value="1"/>
</dbReference>